<dbReference type="InterPro" id="IPR046335">
    <property type="entry name" value="LacI/GalR-like_sensor"/>
</dbReference>
<evidence type="ECO:0000256" key="3">
    <source>
        <dbReference type="ARBA" id="ARBA00023163"/>
    </source>
</evidence>
<comment type="caution">
    <text evidence="5">The sequence shown here is derived from an EMBL/GenBank/DDBJ whole genome shotgun (WGS) entry which is preliminary data.</text>
</comment>
<evidence type="ECO:0000259" key="4">
    <source>
        <dbReference type="PROSITE" id="PS50932"/>
    </source>
</evidence>
<dbReference type="InterPro" id="IPR000843">
    <property type="entry name" value="HTH_LacI"/>
</dbReference>
<dbReference type="SMART" id="SM00354">
    <property type="entry name" value="HTH_LACI"/>
    <property type="match status" value="1"/>
</dbReference>
<dbReference type="Pfam" id="PF00356">
    <property type="entry name" value="LacI"/>
    <property type="match status" value="1"/>
</dbReference>
<dbReference type="EMBL" id="JAASQP010000001">
    <property type="protein sequence ID" value="NIJ23050.1"/>
    <property type="molecule type" value="Genomic_DNA"/>
</dbReference>
<reference evidence="5 6" key="1">
    <citation type="submission" date="2020-03" db="EMBL/GenBank/DDBJ databases">
        <title>Genomic Encyclopedia of Type Strains, Phase IV (KMG-IV): sequencing the most valuable type-strain genomes for metagenomic binning, comparative biology and taxonomic classification.</title>
        <authorList>
            <person name="Goeker M."/>
        </authorList>
    </citation>
    <scope>NUCLEOTIDE SEQUENCE [LARGE SCALE GENOMIC DNA]</scope>
    <source>
        <strain evidence="5 6">DSM 22753</strain>
    </source>
</reference>
<keyword evidence="1" id="KW-0805">Transcription regulation</keyword>
<dbReference type="PANTHER" id="PTHR30146:SF153">
    <property type="entry name" value="LACTOSE OPERON REPRESSOR"/>
    <property type="match status" value="1"/>
</dbReference>
<dbReference type="InterPro" id="IPR010982">
    <property type="entry name" value="Lambda_DNA-bd_dom_sf"/>
</dbReference>
<dbReference type="InterPro" id="IPR028082">
    <property type="entry name" value="Peripla_BP_I"/>
</dbReference>
<dbReference type="PROSITE" id="PS00356">
    <property type="entry name" value="HTH_LACI_1"/>
    <property type="match status" value="1"/>
</dbReference>
<keyword evidence="3" id="KW-0804">Transcription</keyword>
<accession>A0ABX0TZ00</accession>
<dbReference type="Proteomes" id="UP000788153">
    <property type="component" value="Unassembled WGS sequence"/>
</dbReference>
<evidence type="ECO:0000256" key="1">
    <source>
        <dbReference type="ARBA" id="ARBA00023015"/>
    </source>
</evidence>
<gene>
    <name evidence="5" type="ORF">FHT01_000592</name>
</gene>
<keyword evidence="6" id="KW-1185">Reference proteome</keyword>
<dbReference type="Gene3D" id="1.10.260.40">
    <property type="entry name" value="lambda repressor-like DNA-binding domains"/>
    <property type="match status" value="1"/>
</dbReference>
<dbReference type="PROSITE" id="PS50932">
    <property type="entry name" value="HTH_LACI_2"/>
    <property type="match status" value="1"/>
</dbReference>
<name>A0ABX0TZ00_9SPHN</name>
<proteinExistence type="predicted"/>
<dbReference type="Gene3D" id="3.40.50.2300">
    <property type="match status" value="2"/>
</dbReference>
<dbReference type="SUPFAM" id="SSF53822">
    <property type="entry name" value="Periplasmic binding protein-like I"/>
    <property type="match status" value="1"/>
</dbReference>
<dbReference type="Pfam" id="PF13377">
    <property type="entry name" value="Peripla_BP_3"/>
    <property type="match status" value="1"/>
</dbReference>
<protein>
    <submittedName>
        <fullName evidence="5">LacI family transcriptional regulator</fullName>
    </submittedName>
</protein>
<dbReference type="SUPFAM" id="SSF47413">
    <property type="entry name" value="lambda repressor-like DNA-binding domains"/>
    <property type="match status" value="1"/>
</dbReference>
<evidence type="ECO:0000256" key="2">
    <source>
        <dbReference type="ARBA" id="ARBA00023125"/>
    </source>
</evidence>
<dbReference type="PRINTS" id="PR00036">
    <property type="entry name" value="HTHLACI"/>
</dbReference>
<feature type="domain" description="HTH lacI-type" evidence="4">
    <location>
        <begin position="1"/>
        <end position="55"/>
    </location>
</feature>
<dbReference type="PANTHER" id="PTHR30146">
    <property type="entry name" value="LACI-RELATED TRANSCRIPTIONAL REPRESSOR"/>
    <property type="match status" value="1"/>
</dbReference>
<evidence type="ECO:0000313" key="6">
    <source>
        <dbReference type="Proteomes" id="UP000788153"/>
    </source>
</evidence>
<evidence type="ECO:0000313" key="5">
    <source>
        <dbReference type="EMBL" id="NIJ23050.1"/>
    </source>
</evidence>
<dbReference type="CDD" id="cd01545">
    <property type="entry name" value="PBP1_SalR"/>
    <property type="match status" value="1"/>
</dbReference>
<organism evidence="5 6">
    <name type="scientific">Sphingomonas japonica</name>
    <dbReference type="NCBI Taxonomy" id="511662"/>
    <lineage>
        <taxon>Bacteria</taxon>
        <taxon>Pseudomonadati</taxon>
        <taxon>Pseudomonadota</taxon>
        <taxon>Alphaproteobacteria</taxon>
        <taxon>Sphingomonadales</taxon>
        <taxon>Sphingomonadaceae</taxon>
        <taxon>Sphingomonas</taxon>
    </lineage>
</organism>
<sequence>MTVKDVAEAAGVSAMTVSRVVNGNSNVRADKRQAVLDAIENLQYKPNTAARTLAAGDATQIGLLYSNPSAAYLSQFLIGALAGARRAGCHLVLEPCEGESADEQAEATRQFAGAGVQGVILPPPLSESAPVRAELDAAEIPSVAIAMGRPSPGSLNVRIDDFDAAQAMTRHLLELGHREIAFIRGHPNQLASSERFRGFVAALEQAGLDPAEARVEQGYFTFRSGTFAAERLLARAPRPTAIFACNDDMAAAAIGVAHRQGLRVPDDISIVGFDDTAIATNVWPELTTIRQPIAQMAETAISMLLDRLKAGDPVDAMHEQVFAHELIVRESTAAPPTPRIAVGVRHHRAAS</sequence>
<dbReference type="CDD" id="cd01392">
    <property type="entry name" value="HTH_LacI"/>
    <property type="match status" value="1"/>
</dbReference>
<keyword evidence="2" id="KW-0238">DNA-binding</keyword>